<accession>A0A0T5P3G5</accession>
<keyword evidence="3" id="KW-0813">Transport</keyword>
<dbReference type="InterPro" id="IPR017871">
    <property type="entry name" value="ABC_transporter-like_CS"/>
</dbReference>
<comment type="subcellular location">
    <subcellularLocation>
        <location evidence="1">Cell membrane</location>
        <topology evidence="1">Peripheral membrane protein</topology>
    </subcellularLocation>
</comment>
<dbReference type="SMART" id="SM00382">
    <property type="entry name" value="AAA"/>
    <property type="match status" value="1"/>
</dbReference>
<keyword evidence="6" id="KW-0547">Nucleotide-binding</keyword>
<dbReference type="GO" id="GO:0005886">
    <property type="term" value="C:plasma membrane"/>
    <property type="evidence" value="ECO:0007669"/>
    <property type="project" value="UniProtKB-SubCell"/>
</dbReference>
<evidence type="ECO:0000256" key="9">
    <source>
        <dbReference type="ARBA" id="ARBA00023065"/>
    </source>
</evidence>
<dbReference type="CDD" id="cd03214">
    <property type="entry name" value="ABC_Iron-Siderophores_B12_Hemin"/>
    <property type="match status" value="1"/>
</dbReference>
<keyword evidence="5" id="KW-0410">Iron transport</keyword>
<dbReference type="EMBL" id="LAXI01000020">
    <property type="protein sequence ID" value="KRS15697.1"/>
    <property type="molecule type" value="Genomic_DNA"/>
</dbReference>
<keyword evidence="8" id="KW-0408">Iron</keyword>
<evidence type="ECO:0000256" key="3">
    <source>
        <dbReference type="ARBA" id="ARBA00022448"/>
    </source>
</evidence>
<dbReference type="OrthoDB" id="9805601at2"/>
<reference evidence="13 15" key="2">
    <citation type="submission" date="2018-08" db="EMBL/GenBank/DDBJ databases">
        <title>Genetic Globetrotter - A new plasmid hitch-hiking vast phylogenetic and geographic distances.</title>
        <authorList>
            <person name="Vollmers J."/>
            <person name="Petersen J."/>
        </authorList>
    </citation>
    <scope>NUCLEOTIDE SEQUENCE [LARGE SCALE GENOMIC DNA]</scope>
    <source>
        <strain evidence="13 15">DSM 26383</strain>
    </source>
</reference>
<dbReference type="GO" id="GO:0005524">
    <property type="term" value="F:ATP binding"/>
    <property type="evidence" value="ECO:0007669"/>
    <property type="project" value="UniProtKB-KW"/>
</dbReference>
<dbReference type="PROSITE" id="PS00211">
    <property type="entry name" value="ABC_TRANSPORTER_1"/>
    <property type="match status" value="1"/>
</dbReference>
<dbReference type="Gene3D" id="3.40.50.300">
    <property type="entry name" value="P-loop containing nucleotide triphosphate hydrolases"/>
    <property type="match status" value="1"/>
</dbReference>
<evidence type="ECO:0000313" key="12">
    <source>
        <dbReference type="EMBL" id="KRS15697.1"/>
    </source>
</evidence>
<evidence type="ECO:0000256" key="2">
    <source>
        <dbReference type="ARBA" id="ARBA00005417"/>
    </source>
</evidence>
<keyword evidence="9" id="KW-0406">Ion transport</keyword>
<dbReference type="AlphaFoldDB" id="A0A0T5P3G5"/>
<evidence type="ECO:0000313" key="13">
    <source>
        <dbReference type="EMBL" id="QEW27783.1"/>
    </source>
</evidence>
<comment type="similarity">
    <text evidence="2">Belongs to the ABC transporter superfamily.</text>
</comment>
<dbReference type="Proteomes" id="UP000051401">
    <property type="component" value="Unassembled WGS sequence"/>
</dbReference>
<dbReference type="InterPro" id="IPR003439">
    <property type="entry name" value="ABC_transporter-like_ATP-bd"/>
</dbReference>
<dbReference type="PROSITE" id="PS50893">
    <property type="entry name" value="ABC_TRANSPORTER_2"/>
    <property type="match status" value="1"/>
</dbReference>
<dbReference type="STRING" id="540747.SAMN04488031_12330"/>
<proteinExistence type="inferred from homology"/>
<evidence type="ECO:0000256" key="7">
    <source>
        <dbReference type="ARBA" id="ARBA00022840"/>
    </source>
</evidence>
<dbReference type="RefSeq" id="WP_057819986.1">
    <property type="nucleotide sequence ID" value="NZ_CP031598.1"/>
</dbReference>
<dbReference type="Proteomes" id="UP000325785">
    <property type="component" value="Chromosome"/>
</dbReference>
<dbReference type="SUPFAM" id="SSF52540">
    <property type="entry name" value="P-loop containing nucleoside triphosphate hydrolases"/>
    <property type="match status" value="1"/>
</dbReference>
<evidence type="ECO:0000259" key="11">
    <source>
        <dbReference type="PROSITE" id="PS50893"/>
    </source>
</evidence>
<protein>
    <submittedName>
        <fullName evidence="13">Putative siderophore transport system ATP-binding protein YusV</fullName>
    </submittedName>
</protein>
<dbReference type="GO" id="GO:0016887">
    <property type="term" value="F:ATP hydrolysis activity"/>
    <property type="evidence" value="ECO:0007669"/>
    <property type="project" value="InterPro"/>
</dbReference>
<sequence>MSETGAILATRNASMGYGNGDVVSGLDLEIAPGRFTALLGPNGCGKSTILRSLAGLHRLQGGEVLLDGKPIARQSARAIARRVGILAQSASPPDGLTVEDLVRQGRYPHRSIFGSWSERDAEAVETALRLTALEDLRHRPVGNLSGGQRQRAWIAMTLAQQSDILLLDEPTTFLDLAHQIEVLGLMRRLVDREGATVVAVLHDLIQAARYADRLVLVRDGRIAAEGPPGEVLTPENVRAVFGVEVVTLTDPDSDAPICLPRQSREV</sequence>
<keyword evidence="10" id="KW-0472">Membrane</keyword>
<dbReference type="PATRIC" id="fig|540747.5.peg.2950"/>
<dbReference type="EMBL" id="CP031598">
    <property type="protein sequence ID" value="QEW27783.1"/>
    <property type="molecule type" value="Genomic_DNA"/>
</dbReference>
<dbReference type="InterPro" id="IPR027417">
    <property type="entry name" value="P-loop_NTPase"/>
</dbReference>
<evidence type="ECO:0000313" key="15">
    <source>
        <dbReference type="Proteomes" id="UP000325785"/>
    </source>
</evidence>
<organism evidence="12 14">
    <name type="scientific">Roseovarius indicus</name>
    <dbReference type="NCBI Taxonomy" id="540747"/>
    <lineage>
        <taxon>Bacteria</taxon>
        <taxon>Pseudomonadati</taxon>
        <taxon>Pseudomonadota</taxon>
        <taxon>Alphaproteobacteria</taxon>
        <taxon>Rhodobacterales</taxon>
        <taxon>Roseobacteraceae</taxon>
        <taxon>Roseovarius</taxon>
    </lineage>
</organism>
<gene>
    <name evidence="13" type="primary">yusV_2</name>
    <name evidence="13" type="ORF">RIdsm_03603</name>
    <name evidence="12" type="ORF">XM52_22960</name>
</gene>
<evidence type="ECO:0000256" key="10">
    <source>
        <dbReference type="ARBA" id="ARBA00023136"/>
    </source>
</evidence>
<evidence type="ECO:0000256" key="4">
    <source>
        <dbReference type="ARBA" id="ARBA00022475"/>
    </source>
</evidence>
<evidence type="ECO:0000256" key="6">
    <source>
        <dbReference type="ARBA" id="ARBA00022741"/>
    </source>
</evidence>
<dbReference type="InterPro" id="IPR051535">
    <property type="entry name" value="Siderophore_ABC-ATPase"/>
</dbReference>
<keyword evidence="4" id="KW-1003">Cell membrane</keyword>
<reference evidence="12 14" key="1">
    <citation type="submission" date="2015-04" db="EMBL/GenBank/DDBJ databases">
        <title>The draft genome sequence of Roseovarius indicus B108T.</title>
        <authorList>
            <person name="Li G."/>
            <person name="Lai Q."/>
            <person name="Shao Z."/>
            <person name="Yan P."/>
        </authorList>
    </citation>
    <scope>NUCLEOTIDE SEQUENCE [LARGE SCALE GENOMIC DNA]</scope>
    <source>
        <strain evidence="12 14">B108</strain>
    </source>
</reference>
<dbReference type="Pfam" id="PF00005">
    <property type="entry name" value="ABC_tran"/>
    <property type="match status" value="1"/>
</dbReference>
<dbReference type="KEGG" id="rid:RIdsm_03603"/>
<evidence type="ECO:0000256" key="1">
    <source>
        <dbReference type="ARBA" id="ARBA00004202"/>
    </source>
</evidence>
<keyword evidence="14" id="KW-1185">Reference proteome</keyword>
<dbReference type="FunFam" id="3.40.50.300:FF:000134">
    <property type="entry name" value="Iron-enterobactin ABC transporter ATP-binding protein"/>
    <property type="match status" value="1"/>
</dbReference>
<dbReference type="InterPro" id="IPR003593">
    <property type="entry name" value="AAA+_ATPase"/>
</dbReference>
<keyword evidence="7 13" id="KW-0067">ATP-binding</keyword>
<evidence type="ECO:0000256" key="5">
    <source>
        <dbReference type="ARBA" id="ARBA00022496"/>
    </source>
</evidence>
<evidence type="ECO:0000256" key="8">
    <source>
        <dbReference type="ARBA" id="ARBA00023004"/>
    </source>
</evidence>
<feature type="domain" description="ABC transporter" evidence="11">
    <location>
        <begin position="8"/>
        <end position="244"/>
    </location>
</feature>
<evidence type="ECO:0000313" key="14">
    <source>
        <dbReference type="Proteomes" id="UP000051401"/>
    </source>
</evidence>
<dbReference type="PANTHER" id="PTHR42771:SF2">
    <property type="entry name" value="IRON(3+)-HYDROXAMATE IMPORT ATP-BINDING PROTEIN FHUC"/>
    <property type="match status" value="1"/>
</dbReference>
<name>A0A0T5P3G5_9RHOB</name>
<dbReference type="GO" id="GO:0006826">
    <property type="term" value="P:iron ion transport"/>
    <property type="evidence" value="ECO:0007669"/>
    <property type="project" value="UniProtKB-KW"/>
</dbReference>
<dbReference type="PANTHER" id="PTHR42771">
    <property type="entry name" value="IRON(3+)-HYDROXAMATE IMPORT ATP-BINDING PROTEIN FHUC"/>
    <property type="match status" value="1"/>
</dbReference>